<dbReference type="NCBIfam" id="TIGR03847">
    <property type="entry name" value="conserved hypothetical protein"/>
    <property type="match status" value="1"/>
</dbReference>
<dbReference type="EMBL" id="CP013200">
    <property type="protein sequence ID" value="ALO66145.1"/>
    <property type="molecule type" value="Genomic_DNA"/>
</dbReference>
<sequence length="188" mass="20682">MHTRVHEFSWPDRVVVGTIGLPGERTFYLQVRAGKQLVSIAMEKQQSAQLAEKIDEILDQLITVQGNPFSVPTGTPPELVDNDPLEAVQEQFRTGTMSLGWDPTTAQVVIEAYPITDDEFDSDDDDNDESFDEDGTKGSEMLLVRMPVGTARAFAMRTREIVGAGRPTCPLCGYPVDADGHICTLPEV</sequence>
<dbReference type="RefSeq" id="WP_062286767.1">
    <property type="nucleotide sequence ID" value="NZ_CP013200.1"/>
</dbReference>
<name>A0A0S2LXT4_9MICC</name>
<evidence type="ECO:0000313" key="3">
    <source>
        <dbReference type="Proteomes" id="UP000059574"/>
    </source>
</evidence>
<evidence type="ECO:0000313" key="2">
    <source>
        <dbReference type="EMBL" id="ALO66145.1"/>
    </source>
</evidence>
<dbReference type="InterPro" id="IPR021441">
    <property type="entry name" value="DUF3090"/>
</dbReference>
<accession>A0A0S2LXT4</accession>
<dbReference type="Proteomes" id="UP000059574">
    <property type="component" value="Chromosome"/>
</dbReference>
<evidence type="ECO:0000256" key="1">
    <source>
        <dbReference type="SAM" id="MobiDB-lite"/>
    </source>
</evidence>
<gene>
    <name evidence="2" type="ORF">AS189_06110</name>
</gene>
<feature type="region of interest" description="Disordered" evidence="1">
    <location>
        <begin position="117"/>
        <end position="138"/>
    </location>
</feature>
<organism evidence="2 3">
    <name type="scientific">Arthrobacter alpinus</name>
    <dbReference type="NCBI Taxonomy" id="656366"/>
    <lineage>
        <taxon>Bacteria</taxon>
        <taxon>Bacillati</taxon>
        <taxon>Actinomycetota</taxon>
        <taxon>Actinomycetes</taxon>
        <taxon>Micrococcales</taxon>
        <taxon>Micrococcaceae</taxon>
        <taxon>Arthrobacter</taxon>
    </lineage>
</organism>
<protein>
    <recommendedName>
        <fullName evidence="4">Repeat protein (TIGR03847 family)</fullName>
    </recommendedName>
</protein>
<reference evidence="2 3" key="2">
    <citation type="journal article" date="2016" name="J. Biotechnol.">
        <title>Complete genome sequence of Arthrobacter alpinus ERGS4:06, a yellow pigmented bacterium tolerant to cold and radiations isolated from Sikkim Himalaya.</title>
        <authorList>
            <person name="Kumar R."/>
            <person name="Singh D."/>
            <person name="Swarnkar M.K."/>
            <person name="Singh A.K."/>
            <person name="Kumar S."/>
        </authorList>
    </citation>
    <scope>NUCLEOTIDE SEQUENCE [LARGE SCALE GENOMIC DNA]</scope>
    <source>
        <strain evidence="2 3">ERGS4:06</strain>
    </source>
</reference>
<reference evidence="3" key="1">
    <citation type="submission" date="2015-11" db="EMBL/GenBank/DDBJ databases">
        <authorList>
            <person name="Kumar R."/>
            <person name="Singh D."/>
            <person name="Swarnkar M.K."/>
            <person name="Singh A.K."/>
            <person name="Kumar S."/>
        </authorList>
    </citation>
    <scope>NUCLEOTIDE SEQUENCE [LARGE SCALE GENOMIC DNA]</scope>
    <source>
        <strain evidence="3">ERGS4:06</strain>
    </source>
</reference>
<dbReference type="OrthoDB" id="156387at2"/>
<dbReference type="AlphaFoldDB" id="A0A0S2LXT4"/>
<dbReference type="Pfam" id="PF11290">
    <property type="entry name" value="DUF3090"/>
    <property type="match status" value="1"/>
</dbReference>
<evidence type="ECO:0008006" key="4">
    <source>
        <dbReference type="Google" id="ProtNLM"/>
    </source>
</evidence>
<feature type="compositionally biased region" description="Acidic residues" evidence="1">
    <location>
        <begin position="117"/>
        <end position="133"/>
    </location>
</feature>
<proteinExistence type="predicted"/>